<reference evidence="3" key="1">
    <citation type="submission" date="2023-06" db="EMBL/GenBank/DDBJ databases">
        <authorList>
            <person name="Kurt Z."/>
        </authorList>
    </citation>
    <scope>NUCLEOTIDE SEQUENCE</scope>
</reference>
<evidence type="ECO:0000256" key="1">
    <source>
        <dbReference type="SAM" id="Coils"/>
    </source>
</evidence>
<dbReference type="EMBL" id="CATOUU010001012">
    <property type="protein sequence ID" value="CAI9967080.1"/>
    <property type="molecule type" value="Genomic_DNA"/>
</dbReference>
<keyword evidence="5" id="KW-1185">Reference proteome</keyword>
<evidence type="ECO:0000256" key="2">
    <source>
        <dbReference type="SAM" id="MobiDB-lite"/>
    </source>
</evidence>
<organism evidence="3">
    <name type="scientific">Hexamita inflata</name>
    <dbReference type="NCBI Taxonomy" id="28002"/>
    <lineage>
        <taxon>Eukaryota</taxon>
        <taxon>Metamonada</taxon>
        <taxon>Diplomonadida</taxon>
        <taxon>Hexamitidae</taxon>
        <taxon>Hexamitinae</taxon>
        <taxon>Hexamita</taxon>
    </lineage>
</organism>
<gene>
    <name evidence="4" type="ORF">HINF_LOCUS54059</name>
    <name evidence="3" type="ORF">HINF_LOCUS54725</name>
</gene>
<feature type="region of interest" description="Disordered" evidence="2">
    <location>
        <begin position="344"/>
        <end position="366"/>
    </location>
</feature>
<feature type="compositionally biased region" description="Basic and acidic residues" evidence="2">
    <location>
        <begin position="356"/>
        <end position="366"/>
    </location>
</feature>
<evidence type="ECO:0000313" key="5">
    <source>
        <dbReference type="Proteomes" id="UP001642409"/>
    </source>
</evidence>
<feature type="compositionally biased region" description="Polar residues" evidence="2">
    <location>
        <begin position="345"/>
        <end position="355"/>
    </location>
</feature>
<sequence length="366" mass="41990">MSEGDSPSSNDSISIEDQQAQSLDLDNALRFLVLSGYDSTYTQKIQTDSQTLNNSLFKSSRLGSRKNQHQQLTPQQELAVSSTRLTAPLPVPASNKPVLVDRRSLLKNKSFAIPHLMNEQGEIQKKPKVEKKQRKIEPVQPVVKVPQKKVQVEVIKPVYTAAEQQQMSQIQAVLNQQMKTMVNLKKQIEEKRALISNGNKSVLKMEKELIDQIKSNSFLKDKKIDLKQNQQIVQLIHKINQVEQDIVETEIESEQLKKQIQKQTKENAECVKRTEIAEQSQLMLQTQVQILNQKLEKYKENFEADTEFVHIMCQGEVERIIGTSIIRIFDKETALEQKIKLETNPEIQQEENGQAENKEQQEVIVL</sequence>
<evidence type="ECO:0000313" key="3">
    <source>
        <dbReference type="EMBL" id="CAI9967080.1"/>
    </source>
</evidence>
<proteinExistence type="predicted"/>
<dbReference type="Proteomes" id="UP001642409">
    <property type="component" value="Unassembled WGS sequence"/>
</dbReference>
<keyword evidence="1" id="KW-0175">Coiled coil</keyword>
<protein>
    <submittedName>
        <fullName evidence="4">Hypothetical_protein</fullName>
    </submittedName>
</protein>
<dbReference type="AlphaFoldDB" id="A0AA86QYR1"/>
<dbReference type="EMBL" id="CAXDID020000279">
    <property type="protein sequence ID" value="CAL6069613.1"/>
    <property type="molecule type" value="Genomic_DNA"/>
</dbReference>
<comment type="caution">
    <text evidence="3">The sequence shown here is derived from an EMBL/GenBank/DDBJ whole genome shotgun (WGS) entry which is preliminary data.</text>
</comment>
<accession>A0AA86QYR1</accession>
<evidence type="ECO:0000313" key="4">
    <source>
        <dbReference type="EMBL" id="CAL6069613.1"/>
    </source>
</evidence>
<reference evidence="4 5" key="2">
    <citation type="submission" date="2024-07" db="EMBL/GenBank/DDBJ databases">
        <authorList>
            <person name="Akdeniz Z."/>
        </authorList>
    </citation>
    <scope>NUCLEOTIDE SEQUENCE [LARGE SCALE GENOMIC DNA]</scope>
</reference>
<name>A0AA86QYR1_9EUKA</name>
<feature type="coiled-coil region" evidence="1">
    <location>
        <begin position="232"/>
        <end position="301"/>
    </location>
</feature>